<evidence type="ECO:0000313" key="4">
    <source>
        <dbReference type="Proteomes" id="UP000276215"/>
    </source>
</evidence>
<dbReference type="InterPro" id="IPR054425">
    <property type="entry name" value="Cdc6_ORC1-like_ATPase_lid"/>
</dbReference>
<organism evidence="3 4">
    <name type="scientific">Choiromyces venosus 120613-1</name>
    <dbReference type="NCBI Taxonomy" id="1336337"/>
    <lineage>
        <taxon>Eukaryota</taxon>
        <taxon>Fungi</taxon>
        <taxon>Dikarya</taxon>
        <taxon>Ascomycota</taxon>
        <taxon>Pezizomycotina</taxon>
        <taxon>Pezizomycetes</taxon>
        <taxon>Pezizales</taxon>
        <taxon>Tuberaceae</taxon>
        <taxon>Choiromyces</taxon>
    </lineage>
</organism>
<reference evidence="3 4" key="1">
    <citation type="journal article" date="2018" name="Nat. Ecol. Evol.">
        <title>Pezizomycetes genomes reveal the molecular basis of ectomycorrhizal truffle lifestyle.</title>
        <authorList>
            <person name="Murat C."/>
            <person name="Payen T."/>
            <person name="Noel B."/>
            <person name="Kuo A."/>
            <person name="Morin E."/>
            <person name="Chen J."/>
            <person name="Kohler A."/>
            <person name="Krizsan K."/>
            <person name="Balestrini R."/>
            <person name="Da Silva C."/>
            <person name="Montanini B."/>
            <person name="Hainaut M."/>
            <person name="Levati E."/>
            <person name="Barry K.W."/>
            <person name="Belfiori B."/>
            <person name="Cichocki N."/>
            <person name="Clum A."/>
            <person name="Dockter R.B."/>
            <person name="Fauchery L."/>
            <person name="Guy J."/>
            <person name="Iotti M."/>
            <person name="Le Tacon F."/>
            <person name="Lindquist E.A."/>
            <person name="Lipzen A."/>
            <person name="Malagnac F."/>
            <person name="Mello A."/>
            <person name="Molinier V."/>
            <person name="Miyauchi S."/>
            <person name="Poulain J."/>
            <person name="Riccioni C."/>
            <person name="Rubini A."/>
            <person name="Sitrit Y."/>
            <person name="Splivallo R."/>
            <person name="Traeger S."/>
            <person name="Wang M."/>
            <person name="Zifcakova L."/>
            <person name="Wipf D."/>
            <person name="Zambonelli A."/>
            <person name="Paolocci F."/>
            <person name="Nowrousian M."/>
            <person name="Ottonello S."/>
            <person name="Baldrian P."/>
            <person name="Spatafora J.W."/>
            <person name="Henrissat B."/>
            <person name="Nagy L.G."/>
            <person name="Aury J.M."/>
            <person name="Wincker P."/>
            <person name="Grigoriev I.V."/>
            <person name="Bonfante P."/>
            <person name="Martin F.M."/>
        </authorList>
    </citation>
    <scope>NUCLEOTIDE SEQUENCE [LARGE SCALE GENOMIC DNA]</scope>
    <source>
        <strain evidence="3 4">120613-1</strain>
    </source>
</reference>
<feature type="non-terminal residue" evidence="3">
    <location>
        <position position="1"/>
    </location>
</feature>
<dbReference type="STRING" id="1336337.A0A3N4IQH7"/>
<dbReference type="Gene3D" id="1.10.8.60">
    <property type="match status" value="1"/>
</dbReference>
<dbReference type="Proteomes" id="UP000276215">
    <property type="component" value="Unassembled WGS sequence"/>
</dbReference>
<evidence type="ECO:0000259" key="2">
    <source>
        <dbReference type="Pfam" id="PF22606"/>
    </source>
</evidence>
<evidence type="ECO:0000256" key="1">
    <source>
        <dbReference type="ARBA" id="ARBA00022705"/>
    </source>
</evidence>
<protein>
    <recommendedName>
        <fullName evidence="2">Cdc6/ORC1-like ATPase lid domain-containing protein</fullName>
    </recommendedName>
</protein>
<dbReference type="EMBL" id="ML121025">
    <property type="protein sequence ID" value="RPA88432.1"/>
    <property type="molecule type" value="Genomic_DNA"/>
</dbReference>
<accession>A0A3N4IQH7</accession>
<evidence type="ECO:0000313" key="3">
    <source>
        <dbReference type="EMBL" id="RPA88432.1"/>
    </source>
</evidence>
<name>A0A3N4IQH7_9PEZI</name>
<gene>
    <name evidence="3" type="ORF">L873DRAFT_1726064</name>
</gene>
<keyword evidence="1" id="KW-0235">DNA replication</keyword>
<dbReference type="AlphaFoldDB" id="A0A3N4IQH7"/>
<dbReference type="Pfam" id="PF22606">
    <property type="entry name" value="Cdc6-ORC-like_ATPase_lid"/>
    <property type="match status" value="1"/>
</dbReference>
<keyword evidence="4" id="KW-1185">Reference proteome</keyword>
<dbReference type="GO" id="GO:0006260">
    <property type="term" value="P:DNA replication"/>
    <property type="evidence" value="ECO:0007669"/>
    <property type="project" value="UniProtKB-KW"/>
</dbReference>
<proteinExistence type="predicted"/>
<dbReference type="OrthoDB" id="1926878at2759"/>
<feature type="domain" description="Cdc6/ORC1-like ATPase lid" evidence="2">
    <location>
        <begin position="1"/>
        <end position="52"/>
    </location>
</feature>
<sequence length="55" mass="6054">LMAIIRSRLEGESGNMANSNAVQFFSQKAAPVSGGTRRVLDIRRRAIEVVEYSSN</sequence>